<keyword evidence="2" id="KW-1185">Reference proteome</keyword>
<dbReference type="RefSeq" id="XP_015273033.1">
    <property type="nucleotide sequence ID" value="XM_015417547.1"/>
</dbReference>
<feature type="region of interest" description="Disordered" evidence="1">
    <location>
        <begin position="1"/>
        <end position="112"/>
    </location>
</feature>
<sequence>MMMAAWFKGSEEDPGSEEEEEGLWEYDSTWEDEGEEEEEEEEGRDEGRREEGETKGSEGAAVTDTQEPGKPEKLRPPPKGRSPSAKQAFGSQEWRRPNRSAMGFGRYKSSSRRNWMAAKDMQRYRHHYPDLEETDTETKEDEMWNLSFYKNEISFVPR</sequence>
<evidence type="ECO:0000313" key="3">
    <source>
        <dbReference type="RefSeq" id="XP_015273033.1"/>
    </source>
</evidence>
<proteinExistence type="predicted"/>
<protein>
    <submittedName>
        <fullName evidence="3">Opioid growth factor receptor-like</fullName>
    </submittedName>
</protein>
<dbReference type="PANTHER" id="PTHR14015:SF1">
    <property type="entry name" value="OPIOID GROWTH FACTOR RECEPTOR"/>
    <property type="match status" value="1"/>
</dbReference>
<dbReference type="GeneID" id="107115786"/>
<feature type="compositionally biased region" description="Basic and acidic residues" evidence="1">
    <location>
        <begin position="45"/>
        <end position="56"/>
    </location>
</feature>
<dbReference type="Proteomes" id="UP000694871">
    <property type="component" value="Unplaced"/>
</dbReference>
<feature type="non-terminal residue" evidence="3">
    <location>
        <position position="158"/>
    </location>
</feature>
<gene>
    <name evidence="3" type="primary">LOC107115786</name>
</gene>
<evidence type="ECO:0000256" key="1">
    <source>
        <dbReference type="SAM" id="MobiDB-lite"/>
    </source>
</evidence>
<dbReference type="InterPro" id="IPR039574">
    <property type="entry name" value="OGFr"/>
</dbReference>
<name>A0ABM1KH46_GEKJA</name>
<organism evidence="2 3">
    <name type="scientific">Gekko japonicus</name>
    <name type="common">Schlegel's Japanese gecko</name>
    <dbReference type="NCBI Taxonomy" id="146911"/>
    <lineage>
        <taxon>Eukaryota</taxon>
        <taxon>Metazoa</taxon>
        <taxon>Chordata</taxon>
        <taxon>Craniata</taxon>
        <taxon>Vertebrata</taxon>
        <taxon>Euteleostomi</taxon>
        <taxon>Lepidosauria</taxon>
        <taxon>Squamata</taxon>
        <taxon>Bifurcata</taxon>
        <taxon>Gekkota</taxon>
        <taxon>Gekkonidae</taxon>
        <taxon>Gekkoninae</taxon>
        <taxon>Gekko</taxon>
    </lineage>
</organism>
<accession>A0ABM1KH46</accession>
<reference evidence="3" key="1">
    <citation type="submission" date="2025-08" db="UniProtKB">
        <authorList>
            <consortium name="RefSeq"/>
        </authorList>
    </citation>
    <scope>IDENTIFICATION</scope>
</reference>
<evidence type="ECO:0000313" key="2">
    <source>
        <dbReference type="Proteomes" id="UP000694871"/>
    </source>
</evidence>
<feature type="compositionally biased region" description="Acidic residues" evidence="1">
    <location>
        <begin position="12"/>
        <end position="44"/>
    </location>
</feature>
<dbReference type="PANTHER" id="PTHR14015">
    <property type="entry name" value="OPIOID GROWTH FACTOR RECEPTOR OGFR ZETA-TYPE OPIOID RECEPTOR"/>
    <property type="match status" value="1"/>
</dbReference>